<evidence type="ECO:0000256" key="11">
    <source>
        <dbReference type="RuleBase" id="RU004136"/>
    </source>
</evidence>
<dbReference type="GO" id="GO:0008766">
    <property type="term" value="F:UDP-N-acetylmuramoylalanyl-D-glutamyl-2,6-diaminopimelate-D-alanyl-D-alanine ligase activity"/>
    <property type="evidence" value="ECO:0007669"/>
    <property type="project" value="RHEA"/>
</dbReference>
<dbReference type="RefSeq" id="WP_170163565.1">
    <property type="nucleotide sequence ID" value="NZ_REFR01000009.1"/>
</dbReference>
<evidence type="ECO:0000256" key="8">
    <source>
        <dbReference type="ARBA" id="ARBA00023306"/>
    </source>
</evidence>
<evidence type="ECO:0000256" key="5">
    <source>
        <dbReference type="ARBA" id="ARBA00022840"/>
    </source>
</evidence>
<dbReference type="PANTHER" id="PTHR43024">
    <property type="entry name" value="UDP-N-ACETYLMURAMOYL-TRIPEPTIDE--D-ALANYL-D-ALANINE LIGASE"/>
    <property type="match status" value="1"/>
</dbReference>
<keyword evidence="7 10" id="KW-0573">Peptidoglycan synthesis</keyword>
<feature type="binding site" evidence="10">
    <location>
        <begin position="114"/>
        <end position="120"/>
    </location>
    <ligand>
        <name>ATP</name>
        <dbReference type="ChEBI" id="CHEBI:30616"/>
    </ligand>
</feature>
<evidence type="ECO:0000256" key="1">
    <source>
        <dbReference type="ARBA" id="ARBA00022490"/>
    </source>
</evidence>
<evidence type="ECO:0000259" key="12">
    <source>
        <dbReference type="Pfam" id="PF01225"/>
    </source>
</evidence>
<evidence type="ECO:0000313" key="16">
    <source>
        <dbReference type="Proteomes" id="UP000271227"/>
    </source>
</evidence>
<sequence length="485" mass="49821">MTLREPLWTSAELTNICGASSDRLWYADGLQIDSRDIVPGDLFVALPGVRMDGHDFVDQALANGASAALVRADWAEDRSDKSRLCIVEDTARALTVMARHAVRRAPVRLVGVTGSAGKTSVVQALRQALSLLGPTHASVRSFNNHVGVPLSMARMPRDSRFGVFEMGMSGPGEISALSRLVRPDVAVVTTVSLAHAAAFDGDITGIARAKAEIFDGLVPGGVAVIGMDHGEGDILTGAAAASGAHVMIVSASGAADVCVAARDADQDGTLVTAGLGDEKITYRIGVPGGEWVLNSLLVLGVMRALDVDHGHAVLALETLRLEEGRGMARHLMVDGRRVLLIDDSYKANPASVRAALARLGLARPQSSGRRIAILSDMAELGPASAKAHASLVPAMAAAQVDRVIAVGAGMARAAAAAGIAVTVMDNAASVAEALPDMLKDGDVLLVKGANSAGLHTVVGALTGSVDPVPQPARMTAAAGALAAAW</sequence>
<keyword evidence="1 10" id="KW-0963">Cytoplasm</keyword>
<dbReference type="GO" id="GO:0071555">
    <property type="term" value="P:cell wall organization"/>
    <property type="evidence" value="ECO:0007669"/>
    <property type="project" value="UniProtKB-KW"/>
</dbReference>
<dbReference type="SUPFAM" id="SSF53623">
    <property type="entry name" value="MurD-like peptide ligases, catalytic domain"/>
    <property type="match status" value="1"/>
</dbReference>
<dbReference type="GO" id="GO:0008360">
    <property type="term" value="P:regulation of cell shape"/>
    <property type="evidence" value="ECO:0007669"/>
    <property type="project" value="UniProtKB-KW"/>
</dbReference>
<evidence type="ECO:0000256" key="4">
    <source>
        <dbReference type="ARBA" id="ARBA00022741"/>
    </source>
</evidence>
<evidence type="ECO:0000256" key="10">
    <source>
        <dbReference type="HAMAP-Rule" id="MF_02019"/>
    </source>
</evidence>
<protein>
    <recommendedName>
        <fullName evidence="10 11">UDP-N-acetylmuramoyl-tripeptide--D-alanyl-D-alanine ligase</fullName>
        <ecNumber evidence="10 11">6.3.2.10</ecNumber>
    </recommendedName>
    <alternativeName>
        <fullName evidence="10">D-alanyl-D-alanine-adding enzyme</fullName>
    </alternativeName>
</protein>
<dbReference type="EC" id="6.3.2.10" evidence="10 11"/>
<dbReference type="Pfam" id="PF08245">
    <property type="entry name" value="Mur_ligase_M"/>
    <property type="match status" value="1"/>
</dbReference>
<evidence type="ECO:0000256" key="2">
    <source>
        <dbReference type="ARBA" id="ARBA00022598"/>
    </source>
</evidence>
<dbReference type="SUPFAM" id="SSF53244">
    <property type="entry name" value="MurD-like peptide ligases, peptide-binding domain"/>
    <property type="match status" value="1"/>
</dbReference>
<keyword evidence="3 10" id="KW-0132">Cell division</keyword>
<comment type="function">
    <text evidence="10 11">Involved in cell wall formation. Catalyzes the final step in the synthesis of UDP-N-acetylmuramoyl-pentapeptide, the precursor of murein.</text>
</comment>
<feature type="domain" description="Mur ligase central" evidence="14">
    <location>
        <begin position="112"/>
        <end position="301"/>
    </location>
</feature>
<keyword evidence="8 10" id="KW-0131">Cell cycle</keyword>
<evidence type="ECO:0000256" key="7">
    <source>
        <dbReference type="ARBA" id="ARBA00022984"/>
    </source>
</evidence>
<dbReference type="InterPro" id="IPR004101">
    <property type="entry name" value="Mur_ligase_C"/>
</dbReference>
<comment type="catalytic activity">
    <reaction evidence="10 11">
        <text>D-alanyl-D-alanine + UDP-N-acetyl-alpha-D-muramoyl-L-alanyl-gamma-D-glutamyl-meso-2,6-diaminopimelate + ATP = UDP-N-acetyl-alpha-D-muramoyl-L-alanyl-gamma-D-glutamyl-meso-2,6-diaminopimeloyl-D-alanyl-D-alanine + ADP + phosphate + H(+)</text>
        <dbReference type="Rhea" id="RHEA:28374"/>
        <dbReference type="ChEBI" id="CHEBI:15378"/>
        <dbReference type="ChEBI" id="CHEBI:30616"/>
        <dbReference type="ChEBI" id="CHEBI:43474"/>
        <dbReference type="ChEBI" id="CHEBI:57822"/>
        <dbReference type="ChEBI" id="CHEBI:61386"/>
        <dbReference type="ChEBI" id="CHEBI:83905"/>
        <dbReference type="ChEBI" id="CHEBI:456216"/>
        <dbReference type="EC" id="6.3.2.10"/>
    </reaction>
</comment>
<name>A0A3M0CU72_9PROT</name>
<gene>
    <name evidence="10" type="primary">murF</name>
    <name evidence="15" type="ORF">BXY39_0509</name>
</gene>
<dbReference type="UniPathway" id="UPA00219"/>
<dbReference type="InterPro" id="IPR036615">
    <property type="entry name" value="Mur_ligase_C_dom_sf"/>
</dbReference>
<dbReference type="InterPro" id="IPR005863">
    <property type="entry name" value="UDP-N-AcMur_synth"/>
</dbReference>
<dbReference type="GO" id="GO:0047480">
    <property type="term" value="F:UDP-N-acetylmuramoyl-tripeptide-D-alanyl-D-alanine ligase activity"/>
    <property type="evidence" value="ECO:0007669"/>
    <property type="project" value="UniProtKB-UniRule"/>
</dbReference>
<comment type="caution">
    <text evidence="15">The sequence shown here is derived from an EMBL/GenBank/DDBJ whole genome shotgun (WGS) entry which is preliminary data.</text>
</comment>
<keyword evidence="2 10" id="KW-0436">Ligase</keyword>
<dbReference type="GO" id="GO:0005737">
    <property type="term" value="C:cytoplasm"/>
    <property type="evidence" value="ECO:0007669"/>
    <property type="project" value="UniProtKB-SubCell"/>
</dbReference>
<dbReference type="InterPro" id="IPR013221">
    <property type="entry name" value="Mur_ligase_cen"/>
</dbReference>
<dbReference type="InterPro" id="IPR035911">
    <property type="entry name" value="MurE/MurF_N"/>
</dbReference>
<dbReference type="NCBIfam" id="TIGR01143">
    <property type="entry name" value="murF"/>
    <property type="match status" value="1"/>
</dbReference>
<dbReference type="GO" id="GO:0005524">
    <property type="term" value="F:ATP binding"/>
    <property type="evidence" value="ECO:0007669"/>
    <property type="project" value="UniProtKB-UniRule"/>
</dbReference>
<evidence type="ECO:0000259" key="13">
    <source>
        <dbReference type="Pfam" id="PF02875"/>
    </source>
</evidence>
<feature type="domain" description="Mur ligase C-terminal" evidence="13">
    <location>
        <begin position="334"/>
        <end position="449"/>
    </location>
</feature>
<dbReference type="Pfam" id="PF01225">
    <property type="entry name" value="Mur_ligase"/>
    <property type="match status" value="1"/>
</dbReference>
<keyword evidence="6 10" id="KW-0133">Cell shape</keyword>
<evidence type="ECO:0000256" key="6">
    <source>
        <dbReference type="ARBA" id="ARBA00022960"/>
    </source>
</evidence>
<dbReference type="EMBL" id="REFR01000009">
    <property type="protein sequence ID" value="RMB12020.1"/>
    <property type="molecule type" value="Genomic_DNA"/>
</dbReference>
<keyword evidence="5 10" id="KW-0067">ATP-binding</keyword>
<dbReference type="SUPFAM" id="SSF63418">
    <property type="entry name" value="MurE/MurF N-terminal domain"/>
    <property type="match status" value="1"/>
</dbReference>
<dbReference type="FunCoup" id="A0A3M0CU72">
    <property type="interactions" value="417"/>
</dbReference>
<dbReference type="GO" id="GO:0009252">
    <property type="term" value="P:peptidoglycan biosynthetic process"/>
    <property type="evidence" value="ECO:0007669"/>
    <property type="project" value="UniProtKB-UniRule"/>
</dbReference>
<evidence type="ECO:0000256" key="3">
    <source>
        <dbReference type="ARBA" id="ARBA00022618"/>
    </source>
</evidence>
<comment type="pathway">
    <text evidence="10 11">Cell wall biogenesis; peptidoglycan biosynthesis.</text>
</comment>
<comment type="similarity">
    <text evidence="10">Belongs to the MurCDEF family. MurF subfamily.</text>
</comment>
<dbReference type="GO" id="GO:0051301">
    <property type="term" value="P:cell division"/>
    <property type="evidence" value="ECO:0007669"/>
    <property type="project" value="UniProtKB-KW"/>
</dbReference>
<evidence type="ECO:0000259" key="14">
    <source>
        <dbReference type="Pfam" id="PF08245"/>
    </source>
</evidence>
<dbReference type="Gene3D" id="3.40.1390.10">
    <property type="entry name" value="MurE/MurF, N-terminal domain"/>
    <property type="match status" value="1"/>
</dbReference>
<dbReference type="Gene3D" id="3.40.1190.10">
    <property type="entry name" value="Mur-like, catalytic domain"/>
    <property type="match status" value="1"/>
</dbReference>
<dbReference type="Gene3D" id="3.90.190.20">
    <property type="entry name" value="Mur ligase, C-terminal domain"/>
    <property type="match status" value="1"/>
</dbReference>
<dbReference type="InterPro" id="IPR051046">
    <property type="entry name" value="MurCDEF_CellWall_CoF430Synth"/>
</dbReference>
<dbReference type="InParanoid" id="A0A3M0CU72"/>
<dbReference type="Pfam" id="PF02875">
    <property type="entry name" value="Mur_ligase_C"/>
    <property type="match status" value="1"/>
</dbReference>
<feature type="domain" description="Mur ligase N-terminal catalytic" evidence="12">
    <location>
        <begin position="29"/>
        <end position="100"/>
    </location>
</feature>
<proteinExistence type="inferred from homology"/>
<accession>A0A3M0CU72</accession>
<dbReference type="HAMAP" id="MF_02019">
    <property type="entry name" value="MurF"/>
    <property type="match status" value="1"/>
</dbReference>
<dbReference type="InterPro" id="IPR000713">
    <property type="entry name" value="Mur_ligase_N"/>
</dbReference>
<reference evidence="15 16" key="1">
    <citation type="submission" date="2018-10" db="EMBL/GenBank/DDBJ databases">
        <title>Genomic Encyclopedia of Archaeal and Bacterial Type Strains, Phase II (KMG-II): from individual species to whole genera.</title>
        <authorList>
            <person name="Goeker M."/>
        </authorList>
    </citation>
    <scope>NUCLEOTIDE SEQUENCE [LARGE SCALE GENOMIC DNA]</scope>
    <source>
        <strain evidence="15 16">DSM 25217</strain>
    </source>
</reference>
<evidence type="ECO:0000313" key="15">
    <source>
        <dbReference type="EMBL" id="RMB12020.1"/>
    </source>
</evidence>
<organism evidence="15 16">
    <name type="scientific">Eilatimonas milleporae</name>
    <dbReference type="NCBI Taxonomy" id="911205"/>
    <lineage>
        <taxon>Bacteria</taxon>
        <taxon>Pseudomonadati</taxon>
        <taxon>Pseudomonadota</taxon>
        <taxon>Alphaproteobacteria</taxon>
        <taxon>Kordiimonadales</taxon>
        <taxon>Kordiimonadaceae</taxon>
        <taxon>Eilatimonas</taxon>
    </lineage>
</organism>
<dbReference type="AlphaFoldDB" id="A0A3M0CU72"/>
<keyword evidence="16" id="KW-1185">Reference proteome</keyword>
<dbReference type="PANTHER" id="PTHR43024:SF1">
    <property type="entry name" value="UDP-N-ACETYLMURAMOYL-TRIPEPTIDE--D-ALANYL-D-ALANINE LIGASE"/>
    <property type="match status" value="1"/>
</dbReference>
<keyword evidence="4 10" id="KW-0547">Nucleotide-binding</keyword>
<keyword evidence="9 10" id="KW-0961">Cell wall biogenesis/degradation</keyword>
<comment type="subcellular location">
    <subcellularLocation>
        <location evidence="10 11">Cytoplasm</location>
    </subcellularLocation>
</comment>
<dbReference type="Proteomes" id="UP000271227">
    <property type="component" value="Unassembled WGS sequence"/>
</dbReference>
<dbReference type="InterPro" id="IPR036565">
    <property type="entry name" value="Mur-like_cat_sf"/>
</dbReference>
<evidence type="ECO:0000256" key="9">
    <source>
        <dbReference type="ARBA" id="ARBA00023316"/>
    </source>
</evidence>